<feature type="domain" description="Fibronectin type-III" evidence="5">
    <location>
        <begin position="995"/>
        <end position="1097"/>
    </location>
</feature>
<dbReference type="Gene3D" id="2.60.40.10">
    <property type="entry name" value="Immunoglobulins"/>
    <property type="match status" value="1"/>
</dbReference>
<dbReference type="PROSITE" id="PS50835">
    <property type="entry name" value="IG_LIKE"/>
    <property type="match status" value="1"/>
</dbReference>
<evidence type="ECO:0000256" key="2">
    <source>
        <dbReference type="SAM" id="MobiDB-lite"/>
    </source>
</evidence>
<dbReference type="InterPro" id="IPR007110">
    <property type="entry name" value="Ig-like_dom"/>
</dbReference>
<feature type="compositionally biased region" description="Polar residues" evidence="2">
    <location>
        <begin position="931"/>
        <end position="944"/>
    </location>
</feature>
<organism evidence="6 7">
    <name type="scientific">Eubacterium barkeri</name>
    <name type="common">Clostridium barkeri</name>
    <dbReference type="NCBI Taxonomy" id="1528"/>
    <lineage>
        <taxon>Bacteria</taxon>
        <taxon>Bacillati</taxon>
        <taxon>Bacillota</taxon>
        <taxon>Clostridia</taxon>
        <taxon>Eubacteriales</taxon>
        <taxon>Eubacteriaceae</taxon>
        <taxon>Eubacterium</taxon>
    </lineage>
</organism>
<feature type="transmembrane region" description="Helical" evidence="3">
    <location>
        <begin position="1978"/>
        <end position="1997"/>
    </location>
</feature>
<dbReference type="CDD" id="cd00063">
    <property type="entry name" value="FN3"/>
    <property type="match status" value="1"/>
</dbReference>
<name>A0A1H3GVM6_EUBBA</name>
<reference evidence="7" key="1">
    <citation type="submission" date="2016-10" db="EMBL/GenBank/DDBJ databases">
        <authorList>
            <person name="Varghese N."/>
            <person name="Submissions S."/>
        </authorList>
    </citation>
    <scope>NUCLEOTIDE SEQUENCE [LARGE SCALE GENOMIC DNA]</scope>
    <source>
        <strain evidence="7">VPI 5359</strain>
    </source>
</reference>
<accession>A0A1H3GVM6</accession>
<dbReference type="RefSeq" id="WP_143024227.1">
    <property type="nucleotide sequence ID" value="NZ_FNOU01000015.1"/>
</dbReference>
<dbReference type="STRING" id="1528.SAMN04488579_11549"/>
<sequence>MTHRYNGHKTKGQWSGPILVAVLLLFLLLGAGGLTVHAQSVEKQNYMTDDQYAALGFQTLKDPAAFSEEDTSNPLSGYTANILSELLVGQMNRDDNGKDYVGSFQIMENAKTASPDALNLNNMAKTIIGKIQGYIDANDDDDMYTQCKNTIALRPGKLSETTPDTKDIIIENTLYCKEGGAFYEDDSYQGIMTWTMGEDHDYTAGTRITKKLDDGHWVGEIEVRQADGLTAMAVGDFDGDDFNEVAVHCPENGGGIIRFYQPVSDGKGYKLQEEKYTVSLGDIGKRFKVSDDLLRPMAQLTTTRMAGRDDLAISLSLPYSNTNQYCDSSALAIYSFQNGKASQCFNNDLVVNNNEYRFKFPATANADLNGDSVDELVVAGNKNYSYKNKDTRGNISTTENLVNVVLYNGSGYELAWSTPKNLHANELVYSENEMNAPVTITGGRYNPEQKEDTLFCEGVYYTFAGGAGETANAIIKNGTLACNADADFQFAPEVQDIKNANGVEYIRAFQPFIGQAVTAGFVEDSRTTEQTVFVSGTDSRNTFGNADWVDMDIAWIYNGDGGIVDDVTNALYVDSQDEDDNGTLLTLCAINVDKDTVYTQYQGKNVGWSSPSVQSIMLSTPYWSELDYGNIASARGSTTYGLTVSNGDSRNDAGNIGLGLSYSLGGGAEFLGTGASMGFSVDASAAYTRAFQSGQTHSDTLSFTGYGGSDMLGLTVTPVAIYNYKVWVPEHPATQADVDAYAKIHEGSTDGAPAMGDTIPGQFGEMAVSVQMNPVEASVPVESYNRTIREYNQTAKEDEKIDEVDIRGSIYPGIKTGDPTTYASDTSGITASTANSDVTVAQSTAGIGMNGTGSTTLGMSDTYTESTSNGYTVNIKAALTETIKAGLNLVIVNIGEETKLSQAISGGWSQTWTTTTSRSASFSGTLPSLPASAQTGTGPDGNPTSAYAFSTTLAEWNTVLGNGETLDTEEGETIYGKAQVLGYLVDGTDGSPKALPTDLHVLATTTDSAVLAWTPPADNGRRPGSYKVYYSKDNASYQPVKRGGSDLIVKGDSVGCVVGGLLSDTQYYFRLEAYGGPDATGDKSVLGPYAQGKTKAADTAFAPIIDTPPVDLYKNIGDSAEFSITAHAQNEGDTLSYQWQKLTLTNYSVSWDDIQGQTAATFNAAHYAAEGIINTANADELDGSVYRCVVTETAASGNQYASRTSRAATLHIGEGQAAALTLAVPADQAAVLDESTDGQSVTALSQRTLNLTGSLTGIPAAIQNGEMAEDREILVLESVNLGQATVRVHLVNDATKVQTEVYTATTDAQGNYTVPIPDGLQTGHYTLVSTNLTDGETKTTWSSPISLEVLDVNTPHSITYELNGGTNAASNPAVFTLDSGVITLADAGKLGATFTGWYRDADLTQKVTTIDTAAETGDLTLYAGWQNIDYPITYELEGGTNAETNPSTYTVADRITLDAPTKAEASFAGWYSDAARTQPTTGITPGTTGDITFYAKWESVTPADPPVDPDINGAYPISNYEELVAVAQAINVDPIHYANADYYLTGNINGDGKAWTLPIGSEAYPFTGSFDGRDYYILSLEISGQAGENQGLFDTIGSEGLVKNLSVVNLDWNGTGGITGGLAAVNKGTITGCGSGVNITTGGTYFENGVAVPVSELNSDVKGERAGGLVGINQGAILDCRSNAVVHGETAGGITAENTGIIRNVYNTGAVTGSSIAGGIVGSNRNLAQNGYSNQDVLGDGAIGAIAGSNAGTLGKFYYVNTMAQAVGSTDGVATQGIDDEHIAMAAEAMRSQTFCDMLNADIQGQDQRQWTSKASENGGYPRIMKSVLVSTTLVDPLTGIQVTGSIHPDATLQIRRVAEGDASYQALADADRDTVGRKAYAMELLYADGTRASFEGKLTVTFPVDWLGQHVRMQVEHLRDGRFAKYGAAIEDGRVAVTVEELGTFGLTPLSVASPSAGGAAPNAATGITGQQSSTSWVITLVLGTALILGGYGIHLERKRRGKRDKSNNE</sequence>
<dbReference type="InterPro" id="IPR013378">
    <property type="entry name" value="InlB-like_B-rpt"/>
</dbReference>
<dbReference type="Pfam" id="PF00041">
    <property type="entry name" value="fn3"/>
    <property type="match status" value="1"/>
</dbReference>
<dbReference type="SMART" id="SM00060">
    <property type="entry name" value="FN3"/>
    <property type="match status" value="1"/>
</dbReference>
<dbReference type="SUPFAM" id="SSF69318">
    <property type="entry name" value="Integrin alpha N-terminal domain"/>
    <property type="match status" value="1"/>
</dbReference>
<dbReference type="InterPro" id="IPR003961">
    <property type="entry name" value="FN3_dom"/>
</dbReference>
<feature type="region of interest" description="Disordered" evidence="2">
    <location>
        <begin position="919"/>
        <end position="944"/>
    </location>
</feature>
<keyword evidence="3" id="KW-1133">Transmembrane helix</keyword>
<dbReference type="Gene3D" id="2.60.40.4270">
    <property type="entry name" value="Listeria-Bacteroides repeat domain"/>
    <property type="match status" value="2"/>
</dbReference>
<proteinExistence type="predicted"/>
<comment type="subcellular location">
    <subcellularLocation>
        <location evidence="1">Cell envelope</location>
    </subcellularLocation>
</comment>
<dbReference type="OrthoDB" id="1775972at2"/>
<feature type="domain" description="Ig-like" evidence="4">
    <location>
        <begin position="1103"/>
        <end position="1205"/>
    </location>
</feature>
<dbReference type="InterPro" id="IPR028994">
    <property type="entry name" value="Integrin_alpha_N"/>
</dbReference>
<dbReference type="Gene3D" id="2.160.20.110">
    <property type="match status" value="1"/>
</dbReference>
<dbReference type="Pfam" id="PF09479">
    <property type="entry name" value="Flg_new"/>
    <property type="match status" value="2"/>
</dbReference>
<evidence type="ECO:0000256" key="1">
    <source>
        <dbReference type="ARBA" id="ARBA00004196"/>
    </source>
</evidence>
<dbReference type="InterPro" id="IPR042229">
    <property type="entry name" value="Listeria/Bacterioides_rpt_sf"/>
</dbReference>
<gene>
    <name evidence="6" type="ORF">SAMN04488579_11549</name>
</gene>
<evidence type="ECO:0000313" key="7">
    <source>
        <dbReference type="Proteomes" id="UP000199652"/>
    </source>
</evidence>
<dbReference type="SUPFAM" id="SSF49265">
    <property type="entry name" value="Fibronectin type III"/>
    <property type="match status" value="1"/>
</dbReference>
<evidence type="ECO:0000259" key="4">
    <source>
        <dbReference type="PROSITE" id="PS50835"/>
    </source>
</evidence>
<evidence type="ECO:0000313" key="6">
    <source>
        <dbReference type="EMBL" id="SDY07382.1"/>
    </source>
</evidence>
<dbReference type="GO" id="GO:0030313">
    <property type="term" value="C:cell envelope"/>
    <property type="evidence" value="ECO:0007669"/>
    <property type="project" value="UniProtKB-SubCell"/>
</dbReference>
<keyword evidence="3" id="KW-0472">Membrane</keyword>
<dbReference type="InterPro" id="IPR036116">
    <property type="entry name" value="FN3_sf"/>
</dbReference>
<keyword evidence="3" id="KW-0812">Transmembrane</keyword>
<dbReference type="InterPro" id="IPR013783">
    <property type="entry name" value="Ig-like_fold"/>
</dbReference>
<evidence type="ECO:0000259" key="5">
    <source>
        <dbReference type="PROSITE" id="PS50853"/>
    </source>
</evidence>
<dbReference type="PROSITE" id="PS50853">
    <property type="entry name" value="FN3"/>
    <property type="match status" value="1"/>
</dbReference>
<dbReference type="Proteomes" id="UP000199652">
    <property type="component" value="Unassembled WGS sequence"/>
</dbReference>
<protein>
    <submittedName>
        <fullName evidence="6">Listeria/Bacterioides repeat-containing protein</fullName>
    </submittedName>
</protein>
<dbReference type="EMBL" id="FNOU01000015">
    <property type="protein sequence ID" value="SDY07382.1"/>
    <property type="molecule type" value="Genomic_DNA"/>
</dbReference>
<keyword evidence="7" id="KW-1185">Reference proteome</keyword>
<evidence type="ECO:0000256" key="3">
    <source>
        <dbReference type="SAM" id="Phobius"/>
    </source>
</evidence>
<dbReference type="NCBIfam" id="TIGR02543">
    <property type="entry name" value="List_Bact_rpt"/>
    <property type="match status" value="2"/>
</dbReference>